<evidence type="ECO:0000256" key="1">
    <source>
        <dbReference type="SAM" id="MobiDB-lite"/>
    </source>
</evidence>
<reference evidence="2" key="2">
    <citation type="journal article" date="2022" name="Gigascience">
        <title>Parvovirus dark matter in the cloaca of wild birds.</title>
        <authorList>
            <person name="Dai Z."/>
            <person name="Wang H."/>
            <person name="Wu H."/>
            <person name="Zhang Q."/>
            <person name="Ji L."/>
            <person name="Wang X."/>
            <person name="Shen Q."/>
            <person name="Yang S."/>
            <person name="Ma X."/>
            <person name="Shan T."/>
            <person name="Zhang W."/>
        </authorList>
    </citation>
    <scope>NUCLEOTIDE SEQUENCE</scope>
    <source>
        <strain evidence="2">Par076par05</strain>
    </source>
</reference>
<evidence type="ECO:0000313" key="2">
    <source>
        <dbReference type="EMBL" id="QTE03846.1"/>
    </source>
</evidence>
<organism evidence="2">
    <name type="scientific">Nandayus nenday Chaphamaparvovirus</name>
    <dbReference type="NCBI Taxonomy" id="2794493"/>
    <lineage>
        <taxon>Viruses</taxon>
        <taxon>Monodnaviria</taxon>
        <taxon>Shotokuvirae</taxon>
        <taxon>Cossaviricota</taxon>
        <taxon>Quintoviricetes</taxon>
        <taxon>Piccovirales</taxon>
        <taxon>Parvoviridae</taxon>
        <taxon>Hamaparvovirinae</taxon>
        <taxon>Chaphamaparvovirus</taxon>
    </lineage>
</organism>
<proteinExistence type="predicted"/>
<sequence length="517" mass="59758">MKPYLTFLYMYRYQTNGNNTYRSYSILMAEDFVIENTYMAYISNAPYVYPNDSTDKYVKHATISTGWHVIPNQLWRHVATPKDWYHLQINAEAYHVKSQEITVFNMVPMTTQLAIQGNTLFTAFNNTIYALAYTDDLYETGYEPWRESNDFNVYSAQLAWKEGQRPVYKNTSSKRNDLPKYNFLIADSLTTSSNTWSCSNQDAGQGCWPSPQRPTGLFWDPLNRPENIQELRPGKNAVHFTWHCHETDSNIWFNMDGLAHWYPNVPTGPYGLVRPRVKHLGKYDDPNLIATQLQQTPNINDYSLPNFNTVPITPNAWFWKELQQSLVDTDLAQKPNLHFPGTEYEQYKYPIMQHFIKMIPLFDPNNVHIEITANVSIKIKTVVSYKKRRSAIFAPTWGPFNWRSLYSSAIDDGNFMPSMIRYRTAGARRTWQNIAVDQLDSDDSTTFNPAHPRQTPYYITTQAVGPGLDGTLLSTQTQTARPQATKRKTQPTTSQRDPSPEMPINQPAFDHITKTQL</sequence>
<feature type="compositionally biased region" description="Polar residues" evidence="1">
    <location>
        <begin position="472"/>
        <end position="482"/>
    </location>
</feature>
<accession>A0A8A4XDS6</accession>
<feature type="region of interest" description="Disordered" evidence="1">
    <location>
        <begin position="469"/>
        <end position="517"/>
    </location>
</feature>
<name>A0A8A4XDS6_9VIRU</name>
<dbReference type="EMBL" id="MW046445">
    <property type="protein sequence ID" value="QTE03846.1"/>
    <property type="molecule type" value="Genomic_DNA"/>
</dbReference>
<protein>
    <submittedName>
        <fullName evidence="2">Capsid protein</fullName>
    </submittedName>
</protein>
<reference evidence="2" key="1">
    <citation type="submission" date="2020-09" db="EMBL/GenBank/DDBJ databases">
        <authorList>
            <person name="Dai Z."/>
            <person name="Yang S."/>
            <person name="Zhang W."/>
        </authorList>
    </citation>
    <scope>NUCLEOTIDE SEQUENCE</scope>
    <source>
        <strain evidence="2">Par076par05</strain>
    </source>
</reference>